<sequence length="152" mass="17606">MTALLATQRYIQSLPKYMTLCEHNYVRLSKLLPKERSANSVRKVKLGHSEFAIIIDDSAKYTLDISIKQLTGMVKGVSPLYLTVRLYQDAKVAEIIHHDYHQRIKPSYGYPNPKMHQKDEKYQLNAFLYDWLVACVEHGRAVLNWDINNGLV</sequence>
<dbReference type="Pfam" id="PF06853">
    <property type="entry name" value="DUF1249"/>
    <property type="match status" value="1"/>
</dbReference>
<dbReference type="InterPro" id="IPR009659">
    <property type="entry name" value="DUF1249"/>
</dbReference>
<dbReference type="PANTHER" id="PTHR38774:SF1">
    <property type="entry name" value="CYTOPLASMIC PROTEIN"/>
    <property type="match status" value="1"/>
</dbReference>
<gene>
    <name evidence="2" type="ORF">A2I98_00785</name>
    <name evidence="1" type="ORF">D9T18_02615</name>
</gene>
<evidence type="ECO:0000313" key="3">
    <source>
        <dbReference type="Proteomes" id="UP000075621"/>
    </source>
</evidence>
<evidence type="ECO:0000313" key="4">
    <source>
        <dbReference type="Proteomes" id="UP000279995"/>
    </source>
</evidence>
<dbReference type="EMBL" id="LVCM01000012">
    <property type="protein sequence ID" value="KYL34005.1"/>
    <property type="molecule type" value="Genomic_DNA"/>
</dbReference>
<reference evidence="1 4" key="2">
    <citation type="submission" date="2018-10" db="EMBL/GenBank/DDBJ databases">
        <title>Complete Genome Sequence and Transcriptomic Profiles of a Marine Bacterium, Pseudoalteromonas agarivorans Hao 2018.</title>
        <authorList>
            <person name="Hao L."/>
        </authorList>
    </citation>
    <scope>NUCLEOTIDE SEQUENCE [LARGE SCALE GENOMIC DNA]</scope>
    <source>
        <strain evidence="1 4">Hao 2018</strain>
    </source>
</reference>
<evidence type="ECO:0000313" key="2">
    <source>
        <dbReference type="EMBL" id="KYL34005.1"/>
    </source>
</evidence>
<accession>A0AAD0TWE1</accession>
<evidence type="ECO:0000313" key="1">
    <source>
        <dbReference type="EMBL" id="AYM85670.1"/>
    </source>
</evidence>
<dbReference type="AlphaFoldDB" id="A0AAD0TWE1"/>
<reference evidence="2 3" key="1">
    <citation type="submission" date="2016-03" db="EMBL/GenBank/DDBJ databases">
        <authorList>
            <person name="Zhang H."/>
            <person name="Liu R."/>
            <person name="Wang M."/>
            <person name="Wang H."/>
            <person name="Wang L."/>
            <person name="Song L."/>
        </authorList>
    </citation>
    <scope>NUCLEOTIDE SEQUENCE [LARGE SCALE GENOMIC DNA]</scope>
    <source>
        <strain evidence="2 3">DSM 16098</strain>
    </source>
</reference>
<dbReference type="RefSeq" id="WP_024031550.1">
    <property type="nucleotide sequence ID" value="NZ_AZIO01000095.1"/>
</dbReference>
<dbReference type="EMBL" id="CP033065">
    <property type="protein sequence ID" value="AYM85670.1"/>
    <property type="molecule type" value="Genomic_DNA"/>
</dbReference>
<name>A0AAD0TWE1_9GAMM</name>
<dbReference type="Proteomes" id="UP000279995">
    <property type="component" value="Chromosome I"/>
</dbReference>
<dbReference type="PANTHER" id="PTHR38774">
    <property type="entry name" value="CYTOPLASMIC PROTEIN-RELATED"/>
    <property type="match status" value="1"/>
</dbReference>
<protein>
    <submittedName>
        <fullName evidence="2">Cytoplasmic protein</fullName>
    </submittedName>
    <submittedName>
        <fullName evidence="1">DUF1249 domain-containing protein</fullName>
    </submittedName>
</protein>
<organism evidence="1 4">
    <name type="scientific">Pseudoalteromonas agarivorans</name>
    <dbReference type="NCBI Taxonomy" id="176102"/>
    <lineage>
        <taxon>Bacteria</taxon>
        <taxon>Pseudomonadati</taxon>
        <taxon>Pseudomonadota</taxon>
        <taxon>Gammaproteobacteria</taxon>
        <taxon>Alteromonadales</taxon>
        <taxon>Pseudoalteromonadaceae</taxon>
        <taxon>Pseudoalteromonas</taxon>
    </lineage>
</organism>
<dbReference type="Proteomes" id="UP000075621">
    <property type="component" value="Unassembled WGS sequence"/>
</dbReference>
<proteinExistence type="predicted"/>